<dbReference type="EMBL" id="BART01009804">
    <property type="protein sequence ID" value="GAG81200.1"/>
    <property type="molecule type" value="Genomic_DNA"/>
</dbReference>
<dbReference type="AlphaFoldDB" id="X1AF45"/>
<proteinExistence type="predicted"/>
<comment type="caution">
    <text evidence="1">The sequence shown here is derived from an EMBL/GenBank/DDBJ whole genome shotgun (WGS) entry which is preliminary data.</text>
</comment>
<accession>X1AF45</accession>
<name>X1AF45_9ZZZZ</name>
<evidence type="ECO:0000313" key="1">
    <source>
        <dbReference type="EMBL" id="GAG81200.1"/>
    </source>
</evidence>
<reference evidence="1" key="1">
    <citation type="journal article" date="2014" name="Front. Microbiol.">
        <title>High frequency of phylogenetically diverse reductive dehalogenase-homologous genes in deep subseafloor sedimentary metagenomes.</title>
        <authorList>
            <person name="Kawai M."/>
            <person name="Futagami T."/>
            <person name="Toyoda A."/>
            <person name="Takaki Y."/>
            <person name="Nishi S."/>
            <person name="Hori S."/>
            <person name="Arai W."/>
            <person name="Tsubouchi T."/>
            <person name="Morono Y."/>
            <person name="Uchiyama I."/>
            <person name="Ito T."/>
            <person name="Fujiyama A."/>
            <person name="Inagaki F."/>
            <person name="Takami H."/>
        </authorList>
    </citation>
    <scope>NUCLEOTIDE SEQUENCE</scope>
    <source>
        <strain evidence="1">Expedition CK06-06</strain>
    </source>
</reference>
<organism evidence="1">
    <name type="scientific">marine sediment metagenome</name>
    <dbReference type="NCBI Taxonomy" id="412755"/>
    <lineage>
        <taxon>unclassified sequences</taxon>
        <taxon>metagenomes</taxon>
        <taxon>ecological metagenomes</taxon>
    </lineage>
</organism>
<sequence length="94" mass="11054">MAEEAYVGIFGSFFQGDEDTLVWFGWNVNCFLNTLDSEIEWCYWVSNTREICTDGSYSGIYSEQEGGTFDCRYVPYYYFEDLNIWLTIQKRGKA</sequence>
<protein>
    <submittedName>
        <fullName evidence="1">Uncharacterized protein</fullName>
    </submittedName>
</protein>
<gene>
    <name evidence="1" type="ORF">S01H4_21611</name>
</gene>